<feature type="transmembrane region" description="Helical" evidence="1">
    <location>
        <begin position="12"/>
        <end position="30"/>
    </location>
</feature>
<keyword evidence="1" id="KW-0812">Transmembrane</keyword>
<dbReference type="EMBL" id="CALTRL010003278">
    <property type="protein sequence ID" value="CAH7679328.1"/>
    <property type="molecule type" value="Genomic_DNA"/>
</dbReference>
<dbReference type="PANTHER" id="PTHR33339">
    <property type="entry name" value="LYSM DOMAIN-CONTAINING PROTEIN"/>
    <property type="match status" value="1"/>
</dbReference>
<evidence type="ECO:0000256" key="1">
    <source>
        <dbReference type="SAM" id="Phobius"/>
    </source>
</evidence>
<evidence type="ECO:0000313" key="3">
    <source>
        <dbReference type="Proteomes" id="UP001153365"/>
    </source>
</evidence>
<proteinExistence type="predicted"/>
<keyword evidence="1" id="KW-0472">Membrane</keyword>
<keyword evidence="1" id="KW-1133">Transmembrane helix</keyword>
<organism evidence="2 3">
    <name type="scientific">Phakopsora pachyrhizi</name>
    <name type="common">Asian soybean rust disease fungus</name>
    <dbReference type="NCBI Taxonomy" id="170000"/>
    <lineage>
        <taxon>Eukaryota</taxon>
        <taxon>Fungi</taxon>
        <taxon>Dikarya</taxon>
        <taxon>Basidiomycota</taxon>
        <taxon>Pucciniomycotina</taxon>
        <taxon>Pucciniomycetes</taxon>
        <taxon>Pucciniales</taxon>
        <taxon>Phakopsoraceae</taxon>
        <taxon>Phakopsora</taxon>
    </lineage>
</organism>
<gene>
    <name evidence="2" type="ORF">PPACK8108_LOCUS13285</name>
</gene>
<name>A0AAV0B3C9_PHAPC</name>
<sequence>MIGIIERSRLRASLLDWIAFLILGLILVPCRGELRERWLKNYNTSAADVEQTQRIIERNASCVSPPLSSESWNNLDVENFIIDYPNSLNITPKAFFTQHGAQNFLCGIGEHCNIGPLCSPIKSVEAWLLAYSIQEWNNYMNQLYNSVGYMGSTISCRSFSF</sequence>
<reference evidence="2" key="1">
    <citation type="submission" date="2022-06" db="EMBL/GenBank/DDBJ databases">
        <authorList>
            <consortium name="SYNGENTA / RWTH Aachen University"/>
        </authorList>
    </citation>
    <scope>NUCLEOTIDE SEQUENCE</scope>
</reference>
<dbReference type="Proteomes" id="UP001153365">
    <property type="component" value="Unassembled WGS sequence"/>
</dbReference>
<dbReference type="AlphaFoldDB" id="A0AAV0B3C9"/>
<protein>
    <submittedName>
        <fullName evidence="2">Expressed protein</fullName>
    </submittedName>
</protein>
<accession>A0AAV0B3C9</accession>
<evidence type="ECO:0000313" key="2">
    <source>
        <dbReference type="EMBL" id="CAH7679328.1"/>
    </source>
</evidence>
<keyword evidence="3" id="KW-1185">Reference proteome</keyword>
<dbReference type="PANTHER" id="PTHR33339:SF1">
    <property type="entry name" value="LYSM DOMAIN-CONTAINING PROTEIN"/>
    <property type="match status" value="1"/>
</dbReference>
<comment type="caution">
    <text evidence="2">The sequence shown here is derived from an EMBL/GenBank/DDBJ whole genome shotgun (WGS) entry which is preliminary data.</text>
</comment>